<evidence type="ECO:0000256" key="3">
    <source>
        <dbReference type="ARBA" id="ARBA00022448"/>
    </source>
</evidence>
<dbReference type="OrthoDB" id="9787815at2"/>
<evidence type="ECO:0000256" key="2">
    <source>
        <dbReference type="ARBA" id="ARBA00008335"/>
    </source>
</evidence>
<keyword evidence="4 7" id="KW-0812">Transmembrane</keyword>
<keyword evidence="6 7" id="KW-0472">Membrane</keyword>
<evidence type="ECO:0000313" key="9">
    <source>
        <dbReference type="Proteomes" id="UP000053455"/>
    </source>
</evidence>
<feature type="transmembrane region" description="Helical" evidence="7">
    <location>
        <begin position="78"/>
        <end position="99"/>
    </location>
</feature>
<dbReference type="Gene3D" id="1.20.1250.20">
    <property type="entry name" value="MFS general substrate transporter like domains"/>
    <property type="match status" value="2"/>
</dbReference>
<dbReference type="PANTHER" id="PTHR12778:SF10">
    <property type="entry name" value="MAJOR FACILITATOR SUPERFAMILY DOMAIN-CONTAINING PROTEIN 3"/>
    <property type="match status" value="1"/>
</dbReference>
<protein>
    <recommendedName>
        <fullName evidence="10">Major facilitator superfamily (MFS) profile domain-containing protein</fullName>
    </recommendedName>
</protein>
<comment type="subcellular location">
    <subcellularLocation>
        <location evidence="1">Membrane</location>
        <topology evidence="1">Multi-pass membrane protein</topology>
    </subcellularLocation>
</comment>
<gene>
    <name evidence="8" type="ORF">AAV99_02125</name>
</gene>
<feature type="transmembrane region" description="Helical" evidence="7">
    <location>
        <begin position="366"/>
        <end position="387"/>
    </location>
</feature>
<dbReference type="STRING" id="874156.GCA_001021555_00855"/>
<dbReference type="PANTHER" id="PTHR12778">
    <property type="entry name" value="SOLUTE CARRIER FAMILY 33 ACETYL-COA TRANSPORTER -RELATED"/>
    <property type="match status" value="1"/>
</dbReference>
<dbReference type="SUPFAM" id="SSF103473">
    <property type="entry name" value="MFS general substrate transporter"/>
    <property type="match status" value="1"/>
</dbReference>
<feature type="transmembrane region" description="Helical" evidence="7">
    <location>
        <begin position="301"/>
        <end position="319"/>
    </location>
</feature>
<dbReference type="AlphaFoldDB" id="A0A0H0XVX4"/>
<feature type="transmembrane region" description="Helical" evidence="7">
    <location>
        <begin position="142"/>
        <end position="165"/>
    </location>
</feature>
<keyword evidence="3" id="KW-0813">Transport</keyword>
<dbReference type="PATRIC" id="fig|874156.12.peg.443"/>
<dbReference type="RefSeq" id="WP_047092288.1">
    <property type="nucleotide sequence ID" value="NZ_LBHU01000001.1"/>
</dbReference>
<dbReference type="InterPro" id="IPR011701">
    <property type="entry name" value="MFS"/>
</dbReference>
<comment type="caution">
    <text evidence="8">The sequence shown here is derived from an EMBL/GenBank/DDBJ whole genome shotgun (WGS) entry which is preliminary data.</text>
</comment>
<evidence type="ECO:0000256" key="4">
    <source>
        <dbReference type="ARBA" id="ARBA00022692"/>
    </source>
</evidence>
<accession>A0A0H0XVX4</accession>
<comment type="similarity">
    <text evidence="2">Belongs to the major facilitator superfamily.</text>
</comment>
<feature type="transmembrane region" description="Helical" evidence="7">
    <location>
        <begin position="12"/>
        <end position="33"/>
    </location>
</feature>
<dbReference type="InterPro" id="IPR036259">
    <property type="entry name" value="MFS_trans_sf"/>
</dbReference>
<keyword evidence="9" id="KW-1185">Reference proteome</keyword>
<evidence type="ECO:0000256" key="7">
    <source>
        <dbReference type="SAM" id="Phobius"/>
    </source>
</evidence>
<evidence type="ECO:0000313" key="8">
    <source>
        <dbReference type="EMBL" id="KLI64425.1"/>
    </source>
</evidence>
<keyword evidence="5 7" id="KW-1133">Transmembrane helix</keyword>
<evidence type="ECO:0000256" key="1">
    <source>
        <dbReference type="ARBA" id="ARBA00004141"/>
    </source>
</evidence>
<dbReference type="InterPro" id="IPR004752">
    <property type="entry name" value="AmpG_permease/AT-1"/>
</dbReference>
<dbReference type="Pfam" id="PF07690">
    <property type="entry name" value="MFS_1"/>
    <property type="match status" value="1"/>
</dbReference>
<reference evidence="8 9" key="1">
    <citation type="submission" date="2015-04" db="EMBL/GenBank/DDBJ databases">
        <title>The draft genome sequence of Erythrobacter marinus HWDM-33.</title>
        <authorList>
            <person name="Zhuang L."/>
            <person name="Liu Y."/>
            <person name="Shao Z."/>
        </authorList>
    </citation>
    <scope>NUCLEOTIDE SEQUENCE [LARGE SCALE GENOMIC DNA]</scope>
    <source>
        <strain evidence="8 9">HWDM-33</strain>
    </source>
</reference>
<feature type="transmembrane region" description="Helical" evidence="7">
    <location>
        <begin position="39"/>
        <end position="57"/>
    </location>
</feature>
<dbReference type="GO" id="GO:0022857">
    <property type="term" value="F:transmembrane transporter activity"/>
    <property type="evidence" value="ECO:0007669"/>
    <property type="project" value="InterPro"/>
</dbReference>
<feature type="transmembrane region" description="Helical" evidence="7">
    <location>
        <begin position="105"/>
        <end position="130"/>
    </location>
</feature>
<feature type="transmembrane region" description="Helical" evidence="7">
    <location>
        <begin position="275"/>
        <end position="294"/>
    </location>
</feature>
<dbReference type="EMBL" id="LBHU01000001">
    <property type="protein sequence ID" value="KLI64425.1"/>
    <property type="molecule type" value="Genomic_DNA"/>
</dbReference>
<proteinExistence type="inferred from homology"/>
<feature type="transmembrane region" description="Helical" evidence="7">
    <location>
        <begin position="325"/>
        <end position="354"/>
    </location>
</feature>
<feature type="transmembrane region" description="Helical" evidence="7">
    <location>
        <begin position="171"/>
        <end position="189"/>
    </location>
</feature>
<name>A0A0H0XVX4_9SPHN</name>
<feature type="transmembrane region" description="Helical" evidence="7">
    <location>
        <begin position="393"/>
        <end position="412"/>
    </location>
</feature>
<dbReference type="GO" id="GO:0016020">
    <property type="term" value="C:membrane"/>
    <property type="evidence" value="ECO:0007669"/>
    <property type="project" value="UniProtKB-SubCell"/>
</dbReference>
<evidence type="ECO:0000256" key="5">
    <source>
        <dbReference type="ARBA" id="ARBA00022989"/>
    </source>
</evidence>
<dbReference type="Proteomes" id="UP000053455">
    <property type="component" value="Unassembled WGS sequence"/>
</dbReference>
<sequence>MTDGRKMRLSTILILYLAQGIPIGLLEFAIPAWMAANSATAAEIGFVIGMASIPWSLKFINGALMDRYAFLPMGRRRAWLIGAQTVIVASLLICALLGPGPRDEVILGGIAFVVSLAVVFQDVAADALAVDIADEGERGYTGGLMAGGQSLGIAIAAALAGTIIYLFGVGAAYIACAALIAVVTAYLVWVRERTGERRLPWSPGKSHAASLAIQADNWFVLIKDAFRNLWQKDSIIWSGALFLRGMGYGTMVIATPLIAANYAGWNEAQIGTANGTAQLLAAICAMTVGGYLCTKLGAKRFQIMSFAAFVAAVIGFVLMEEFWHLSAMVWAIIVGWSVLYVIVGTPMSAIVMAFCDPKTGATQFSIYMAFVNQGTSFAGFTFAILAGAGGVQLTLIALAAAFSVALCLTWLISLPTRKAVDELPIEVSAVG</sequence>
<feature type="transmembrane region" description="Helical" evidence="7">
    <location>
        <begin position="241"/>
        <end position="263"/>
    </location>
</feature>
<evidence type="ECO:0008006" key="10">
    <source>
        <dbReference type="Google" id="ProtNLM"/>
    </source>
</evidence>
<organism evidence="8 9">
    <name type="scientific">Aurantiacibacter marinus</name>
    <dbReference type="NCBI Taxonomy" id="874156"/>
    <lineage>
        <taxon>Bacteria</taxon>
        <taxon>Pseudomonadati</taxon>
        <taxon>Pseudomonadota</taxon>
        <taxon>Alphaproteobacteria</taxon>
        <taxon>Sphingomonadales</taxon>
        <taxon>Erythrobacteraceae</taxon>
        <taxon>Aurantiacibacter</taxon>
    </lineage>
</organism>
<evidence type="ECO:0000256" key="6">
    <source>
        <dbReference type="ARBA" id="ARBA00023136"/>
    </source>
</evidence>